<dbReference type="SUPFAM" id="SSF53850">
    <property type="entry name" value="Periplasmic binding protein-like II"/>
    <property type="match status" value="1"/>
</dbReference>
<dbReference type="Pfam" id="PF00126">
    <property type="entry name" value="HTH_1"/>
    <property type="match status" value="1"/>
</dbReference>
<proteinExistence type="inferred from homology"/>
<accession>D5SLL4</accession>
<keyword evidence="4" id="KW-0804">Transcription</keyword>
<evidence type="ECO:0000313" key="6">
    <source>
        <dbReference type="EMBL" id="EFG04807.2"/>
    </source>
</evidence>
<dbReference type="AlphaFoldDB" id="D5SLL4"/>
<reference evidence="6 7" key="1">
    <citation type="journal article" date="2010" name="Genome Biol. Evol.">
        <title>The sequence of a 1.8-mb bacterial linear plasmid reveals a rich evolutionary reservoir of secondary metabolic pathways.</title>
        <authorList>
            <person name="Medema M.H."/>
            <person name="Trefzer A."/>
            <person name="Kovalchuk A."/>
            <person name="van den Berg M."/>
            <person name="Mueller U."/>
            <person name="Heijne W."/>
            <person name="Wu L."/>
            <person name="Alam M.T."/>
            <person name="Ronning C.M."/>
            <person name="Nierman W.C."/>
            <person name="Bovenberg R.A.L."/>
            <person name="Breitling R."/>
            <person name="Takano E."/>
        </authorList>
    </citation>
    <scope>NUCLEOTIDE SEQUENCE [LARGE SCALE GENOMIC DNA]</scope>
    <source>
        <strain evidence="7">ATCC 27064 / DSM 738 / JCM 4710 / NBRC 13307 / NCIMB 12785 / NRRL 3585 / VKM Ac-602</strain>
        <plasmid evidence="6">pSCL4</plasmid>
    </source>
</reference>
<dbReference type="GO" id="GO:0032993">
    <property type="term" value="C:protein-DNA complex"/>
    <property type="evidence" value="ECO:0007669"/>
    <property type="project" value="TreeGrafter"/>
</dbReference>
<evidence type="ECO:0000259" key="5">
    <source>
        <dbReference type="PROSITE" id="PS50931"/>
    </source>
</evidence>
<dbReference type="Gene3D" id="3.40.190.10">
    <property type="entry name" value="Periplasmic binding protein-like II"/>
    <property type="match status" value="2"/>
</dbReference>
<dbReference type="InterPro" id="IPR000847">
    <property type="entry name" value="LysR_HTH_N"/>
</dbReference>
<dbReference type="InterPro" id="IPR036390">
    <property type="entry name" value="WH_DNA-bd_sf"/>
</dbReference>
<dbReference type="EMBL" id="CM000914">
    <property type="protein sequence ID" value="EFG04807.2"/>
    <property type="molecule type" value="Genomic_DNA"/>
</dbReference>
<dbReference type="RefSeq" id="WP_003963626.1">
    <property type="nucleotide sequence ID" value="NZ_CM000914.1"/>
</dbReference>
<dbReference type="PROSITE" id="PS50931">
    <property type="entry name" value="HTH_LYSR"/>
    <property type="match status" value="1"/>
</dbReference>
<sequence length="289" mass="30659">MDLRWIRVLVELADHGTLRAAADMTGYSTSAVSQQLAALQRSLGVALVEPVGRTLALTPAGRALLPHARTVLAALDTARGALAPDGPLIGRVRLAGYATSLAHHVIPAVTALRERHPGLTVTMQEREPSEVRGLLDRDEIDIGVVYDLSLVSRGAPATAYHQVPIELAVAAADRRPAEEIIADPATEWIANSRSSEDDRLVQHVTAGHGFSARLLHHVDSLDLVVHLIAAGLGTALVAADGPRHPGVRRLPLNGLAGTRRSYALTRPGRESWHTNAAVISAVAASAHDR</sequence>
<dbReference type="OrthoDB" id="4131546at2"/>
<dbReference type="eggNOG" id="COG0583">
    <property type="taxonomic scope" value="Bacteria"/>
</dbReference>
<dbReference type="PANTHER" id="PTHR30346:SF29">
    <property type="entry name" value="LYSR SUBSTRATE-BINDING"/>
    <property type="match status" value="1"/>
</dbReference>
<dbReference type="PANTHER" id="PTHR30346">
    <property type="entry name" value="TRANSCRIPTIONAL DUAL REGULATOR HCAR-RELATED"/>
    <property type="match status" value="1"/>
</dbReference>
<dbReference type="GeneID" id="93734395"/>
<geneLocation type="plasmid" evidence="6 7">
    <name>pSCL4</name>
</geneLocation>
<keyword evidence="2" id="KW-0805">Transcription regulation</keyword>
<dbReference type="GO" id="GO:0003677">
    <property type="term" value="F:DNA binding"/>
    <property type="evidence" value="ECO:0007669"/>
    <property type="project" value="UniProtKB-KW"/>
</dbReference>
<feature type="domain" description="HTH lysR-type" evidence="5">
    <location>
        <begin position="1"/>
        <end position="58"/>
    </location>
</feature>
<dbReference type="Pfam" id="PF03466">
    <property type="entry name" value="LysR_substrate"/>
    <property type="match status" value="1"/>
</dbReference>
<dbReference type="Gene3D" id="1.10.10.10">
    <property type="entry name" value="Winged helix-like DNA-binding domain superfamily/Winged helix DNA-binding domain"/>
    <property type="match status" value="1"/>
</dbReference>
<dbReference type="GO" id="GO:0003700">
    <property type="term" value="F:DNA-binding transcription factor activity"/>
    <property type="evidence" value="ECO:0007669"/>
    <property type="project" value="InterPro"/>
</dbReference>
<comment type="similarity">
    <text evidence="1">Belongs to the LysR transcriptional regulatory family.</text>
</comment>
<evidence type="ECO:0000256" key="3">
    <source>
        <dbReference type="ARBA" id="ARBA00023125"/>
    </source>
</evidence>
<keyword evidence="3" id="KW-0238">DNA-binding</keyword>
<protein>
    <submittedName>
        <fullName evidence="6">LysR family transcriptional regulator</fullName>
    </submittedName>
</protein>
<name>D5SLL4_STRCL</name>
<dbReference type="InterPro" id="IPR036388">
    <property type="entry name" value="WH-like_DNA-bd_sf"/>
</dbReference>
<evidence type="ECO:0000256" key="4">
    <source>
        <dbReference type="ARBA" id="ARBA00023163"/>
    </source>
</evidence>
<gene>
    <name evidence="6" type="ORF">SCLAV_p1321</name>
</gene>
<keyword evidence="6" id="KW-0614">Plasmid</keyword>
<evidence type="ECO:0000256" key="1">
    <source>
        <dbReference type="ARBA" id="ARBA00009437"/>
    </source>
</evidence>
<organism evidence="6 7">
    <name type="scientific">Streptomyces clavuligerus</name>
    <dbReference type="NCBI Taxonomy" id="1901"/>
    <lineage>
        <taxon>Bacteria</taxon>
        <taxon>Bacillati</taxon>
        <taxon>Actinomycetota</taxon>
        <taxon>Actinomycetes</taxon>
        <taxon>Kitasatosporales</taxon>
        <taxon>Streptomycetaceae</taxon>
        <taxon>Streptomyces</taxon>
    </lineage>
</organism>
<evidence type="ECO:0000313" key="7">
    <source>
        <dbReference type="Proteomes" id="UP000002357"/>
    </source>
</evidence>
<evidence type="ECO:0000256" key="2">
    <source>
        <dbReference type="ARBA" id="ARBA00023015"/>
    </source>
</evidence>
<dbReference type="SUPFAM" id="SSF46785">
    <property type="entry name" value="Winged helix' DNA-binding domain"/>
    <property type="match status" value="1"/>
</dbReference>
<dbReference type="InterPro" id="IPR005119">
    <property type="entry name" value="LysR_subst-bd"/>
</dbReference>
<keyword evidence="7" id="KW-1185">Reference proteome</keyword>
<dbReference type="Proteomes" id="UP000002357">
    <property type="component" value="Plasmid pSCL4"/>
</dbReference>